<dbReference type="PANTHER" id="PTHR48100:SF59">
    <property type="entry name" value="ADENOSYLCOBALAMIN_ALPHA-RIBAZOLE PHOSPHATASE"/>
    <property type="match status" value="1"/>
</dbReference>
<dbReference type="InterPro" id="IPR013078">
    <property type="entry name" value="His_Pase_superF_clade-1"/>
</dbReference>
<accession>A0A920CBX0</accession>
<evidence type="ECO:0000313" key="1">
    <source>
        <dbReference type="EMBL" id="GIO30942.1"/>
    </source>
</evidence>
<gene>
    <name evidence="1" type="primary">pgm</name>
    <name evidence="1" type="ORF">J2TS6_20830</name>
</gene>
<keyword evidence="2" id="KW-1185">Reference proteome</keyword>
<dbReference type="PANTHER" id="PTHR48100">
    <property type="entry name" value="BROAD-SPECIFICITY PHOSPHATASE YOR283W-RELATED"/>
    <property type="match status" value="1"/>
</dbReference>
<dbReference type="EMBL" id="BORQ01000002">
    <property type="protein sequence ID" value="GIO30942.1"/>
    <property type="molecule type" value="Genomic_DNA"/>
</dbReference>
<dbReference type="CDD" id="cd07067">
    <property type="entry name" value="HP_PGM_like"/>
    <property type="match status" value="1"/>
</dbReference>
<dbReference type="SUPFAM" id="SSF53254">
    <property type="entry name" value="Phosphoglycerate mutase-like"/>
    <property type="match status" value="1"/>
</dbReference>
<organism evidence="1 2">
    <name type="scientific">Paenibacillus albilobatus</name>
    <dbReference type="NCBI Taxonomy" id="2716884"/>
    <lineage>
        <taxon>Bacteria</taxon>
        <taxon>Bacillati</taxon>
        <taxon>Bacillota</taxon>
        <taxon>Bacilli</taxon>
        <taxon>Bacillales</taxon>
        <taxon>Paenibacillaceae</taxon>
        <taxon>Paenibacillus</taxon>
    </lineage>
</organism>
<dbReference type="AlphaFoldDB" id="A0A920CBX0"/>
<dbReference type="InterPro" id="IPR050275">
    <property type="entry name" value="PGM_Phosphatase"/>
</dbReference>
<evidence type="ECO:0000313" key="2">
    <source>
        <dbReference type="Proteomes" id="UP000679779"/>
    </source>
</evidence>
<dbReference type="GO" id="GO:0016791">
    <property type="term" value="F:phosphatase activity"/>
    <property type="evidence" value="ECO:0007669"/>
    <property type="project" value="TreeGrafter"/>
</dbReference>
<dbReference type="Pfam" id="PF00300">
    <property type="entry name" value="His_Phos_1"/>
    <property type="match status" value="1"/>
</dbReference>
<reference evidence="1" key="1">
    <citation type="submission" date="2021-03" db="EMBL/GenBank/DDBJ databases">
        <title>Antimicrobial resistance genes in bacteria isolated from Japanese honey, and their potential for conferring macrolide and lincosamide resistance in the American foulbrood pathogen Paenibacillus larvae.</title>
        <authorList>
            <person name="Okamoto M."/>
            <person name="Kumagai M."/>
            <person name="Kanamori H."/>
            <person name="Takamatsu D."/>
        </authorList>
    </citation>
    <scope>NUCLEOTIDE SEQUENCE</scope>
    <source>
        <strain evidence="1">J2TS6</strain>
    </source>
</reference>
<sequence>MKTYIYMVRHGESPKTEGTESTRGLTEKGRLDARRVTELLREEGIGVFVSSPYARSVMTIRELADQAGKEIIVYEDLKERKFDAGEHRISDRELSPLLDRSFADPHYALPGGESNAACRQRAIGVLKEILDVYRGQKIAIGTHGAVMTLMMGHYDSRYGLEFLLQLSKPDVYRMQFDGQELIEVKRLWDESANV</sequence>
<comment type="caution">
    <text evidence="1">The sequence shown here is derived from an EMBL/GenBank/DDBJ whole genome shotgun (WGS) entry which is preliminary data.</text>
</comment>
<dbReference type="InterPro" id="IPR029033">
    <property type="entry name" value="His_PPase_superfam"/>
</dbReference>
<name>A0A920CBX0_9BACL</name>
<dbReference type="RefSeq" id="WP_160041388.1">
    <property type="nucleotide sequence ID" value="NZ_BORQ01000002.1"/>
</dbReference>
<dbReference type="SMART" id="SM00855">
    <property type="entry name" value="PGAM"/>
    <property type="match status" value="1"/>
</dbReference>
<proteinExistence type="predicted"/>
<dbReference type="Gene3D" id="3.40.50.1240">
    <property type="entry name" value="Phosphoglycerate mutase-like"/>
    <property type="match status" value="1"/>
</dbReference>
<dbReference type="GO" id="GO:0005737">
    <property type="term" value="C:cytoplasm"/>
    <property type="evidence" value="ECO:0007669"/>
    <property type="project" value="TreeGrafter"/>
</dbReference>
<protein>
    <submittedName>
        <fullName evidence="1">Phosphoglycerate mutase</fullName>
    </submittedName>
</protein>
<dbReference type="Proteomes" id="UP000679779">
    <property type="component" value="Unassembled WGS sequence"/>
</dbReference>